<dbReference type="EMBL" id="FNOK01000007">
    <property type="protein sequence ID" value="SDX06518.1"/>
    <property type="molecule type" value="Genomic_DNA"/>
</dbReference>
<accession>A0A1H2YNY2</accession>
<protein>
    <submittedName>
        <fullName evidence="1">Excreted virulence factor EspC, type VII ESX diderm</fullName>
    </submittedName>
</protein>
<dbReference type="STRING" id="418495.SAMN05216215_100795"/>
<reference evidence="2" key="1">
    <citation type="submission" date="2016-10" db="EMBL/GenBank/DDBJ databases">
        <authorList>
            <person name="Varghese N."/>
            <person name="Submissions S."/>
        </authorList>
    </citation>
    <scope>NUCLEOTIDE SEQUENCE [LARGE SCALE GENOMIC DNA]</scope>
    <source>
        <strain evidence="2">CGMCC 4.3530</strain>
    </source>
</reference>
<dbReference type="Proteomes" id="UP000199529">
    <property type="component" value="Unassembled WGS sequence"/>
</dbReference>
<evidence type="ECO:0000313" key="1">
    <source>
        <dbReference type="EMBL" id="SDX06518.1"/>
    </source>
</evidence>
<name>A0A1H2YNY2_9PSEU</name>
<dbReference type="AlphaFoldDB" id="A0A1H2YNY2"/>
<dbReference type="GO" id="GO:0009306">
    <property type="term" value="P:protein secretion"/>
    <property type="evidence" value="ECO:0007669"/>
    <property type="project" value="InterPro"/>
</dbReference>
<evidence type="ECO:0000313" key="2">
    <source>
        <dbReference type="Proteomes" id="UP000199529"/>
    </source>
</evidence>
<keyword evidence="2" id="KW-1185">Reference proteome</keyword>
<dbReference type="Pfam" id="PF10824">
    <property type="entry name" value="T7SS_ESX_EspC"/>
    <property type="match status" value="1"/>
</dbReference>
<proteinExistence type="predicted"/>
<organism evidence="1 2">
    <name type="scientific">Saccharopolyspora shandongensis</name>
    <dbReference type="NCBI Taxonomy" id="418495"/>
    <lineage>
        <taxon>Bacteria</taxon>
        <taxon>Bacillati</taxon>
        <taxon>Actinomycetota</taxon>
        <taxon>Actinomycetes</taxon>
        <taxon>Pseudonocardiales</taxon>
        <taxon>Pseudonocardiaceae</taxon>
        <taxon>Saccharopolyspora</taxon>
    </lineage>
</organism>
<sequence length="107" mass="11637">MNVGDGYNVDIEQLRSHAANVDAIKDRFAAVKSASANIAQDDQAYGLLCGWISGVLEGRHAKQDELIAYVEENLSLLSEELRASGDDYQALDEEHAGLIRSSGEEMP</sequence>
<gene>
    <name evidence="1" type="ORF">SAMN05216215_100795</name>
</gene>
<dbReference type="InterPro" id="IPR022536">
    <property type="entry name" value="EspC"/>
</dbReference>